<dbReference type="AlphaFoldDB" id="V8FS77"/>
<dbReference type="EMBL" id="AYSV01000140">
    <property type="protein sequence ID" value="ETD66548.1"/>
    <property type="molecule type" value="Genomic_DNA"/>
</dbReference>
<protein>
    <submittedName>
        <fullName evidence="1">Uncharacterized protein</fullName>
    </submittedName>
</protein>
<proteinExistence type="predicted"/>
<organism evidence="1 2">
    <name type="scientific">Pelistega indica</name>
    <dbReference type="NCBI Taxonomy" id="1414851"/>
    <lineage>
        <taxon>Bacteria</taxon>
        <taxon>Pseudomonadati</taxon>
        <taxon>Pseudomonadota</taxon>
        <taxon>Betaproteobacteria</taxon>
        <taxon>Burkholderiales</taxon>
        <taxon>Alcaligenaceae</taxon>
        <taxon>Pelistega</taxon>
    </lineage>
</organism>
<dbReference type="RefSeq" id="WP_023953425.1">
    <property type="nucleotide sequence ID" value="NZ_AYSV01000140.1"/>
</dbReference>
<gene>
    <name evidence="1" type="ORF">V757_12565</name>
</gene>
<sequence>MRLEKYSEDIANLVIRYAEDIKNDPLLSHVMDVEIVSLKLNQMATEMVNQYIDKDFSIDF</sequence>
<evidence type="ECO:0000313" key="2">
    <source>
        <dbReference type="Proteomes" id="UP000018766"/>
    </source>
</evidence>
<accession>V8FS77</accession>
<comment type="caution">
    <text evidence="1">The sequence shown here is derived from an EMBL/GenBank/DDBJ whole genome shotgun (WGS) entry which is preliminary data.</text>
</comment>
<name>V8FS77_9BURK</name>
<keyword evidence="2" id="KW-1185">Reference proteome</keyword>
<evidence type="ECO:0000313" key="1">
    <source>
        <dbReference type="EMBL" id="ETD66548.1"/>
    </source>
</evidence>
<dbReference type="Gene3D" id="1.20.58.1790">
    <property type="entry name" value="JHP933, helical tail domain"/>
    <property type="match status" value="1"/>
</dbReference>
<reference evidence="1 2" key="1">
    <citation type="submission" date="2013-11" db="EMBL/GenBank/DDBJ databases">
        <title>Genomic analysis of Pelistega sp. HM-7.</title>
        <authorList>
            <person name="Kumbhare S.V."/>
            <person name="Shetty S.A."/>
            <person name="Sharma O."/>
            <person name="Dhotre D.P."/>
        </authorList>
    </citation>
    <scope>NUCLEOTIDE SEQUENCE [LARGE SCALE GENOMIC DNA]</scope>
    <source>
        <strain evidence="1 2">HM-7</strain>
    </source>
</reference>
<dbReference type="Proteomes" id="UP000018766">
    <property type="component" value="Unassembled WGS sequence"/>
</dbReference>